<feature type="transmembrane region" description="Helical" evidence="1">
    <location>
        <begin position="189"/>
        <end position="215"/>
    </location>
</feature>
<feature type="transmembrane region" description="Helical" evidence="1">
    <location>
        <begin position="251"/>
        <end position="270"/>
    </location>
</feature>
<keyword evidence="1" id="KW-1133">Transmembrane helix</keyword>
<evidence type="ECO:0000313" key="2">
    <source>
        <dbReference type="EMBL" id="GAA3994840.1"/>
    </source>
</evidence>
<proteinExistence type="predicted"/>
<evidence type="ECO:0000256" key="1">
    <source>
        <dbReference type="SAM" id="Phobius"/>
    </source>
</evidence>
<feature type="transmembrane region" description="Helical" evidence="1">
    <location>
        <begin position="31"/>
        <end position="48"/>
    </location>
</feature>
<keyword evidence="3" id="KW-1185">Reference proteome</keyword>
<organism evidence="2 3">
    <name type="scientific">Mucilaginibacter dorajii</name>
    <dbReference type="NCBI Taxonomy" id="692994"/>
    <lineage>
        <taxon>Bacteria</taxon>
        <taxon>Pseudomonadati</taxon>
        <taxon>Bacteroidota</taxon>
        <taxon>Sphingobacteriia</taxon>
        <taxon>Sphingobacteriales</taxon>
        <taxon>Sphingobacteriaceae</taxon>
        <taxon>Mucilaginibacter</taxon>
    </lineage>
</organism>
<keyword evidence="1" id="KW-0472">Membrane</keyword>
<keyword evidence="1" id="KW-0812">Transmembrane</keyword>
<evidence type="ECO:0000313" key="3">
    <source>
        <dbReference type="Proteomes" id="UP001500742"/>
    </source>
</evidence>
<evidence type="ECO:0008006" key="4">
    <source>
        <dbReference type="Google" id="ProtNLM"/>
    </source>
</evidence>
<dbReference type="Proteomes" id="UP001500742">
    <property type="component" value="Unassembled WGS sequence"/>
</dbReference>
<feature type="transmembrane region" description="Helical" evidence="1">
    <location>
        <begin position="54"/>
        <end position="74"/>
    </location>
</feature>
<accession>A0ABP7RB24</accession>
<feature type="transmembrane region" description="Helical" evidence="1">
    <location>
        <begin position="227"/>
        <end position="245"/>
    </location>
</feature>
<gene>
    <name evidence="2" type="ORF">GCM10022210_56450</name>
</gene>
<dbReference type="EMBL" id="BAAAZC010000054">
    <property type="protein sequence ID" value="GAA3994840.1"/>
    <property type="molecule type" value="Genomic_DNA"/>
</dbReference>
<name>A0ABP7RB24_9SPHI</name>
<feature type="transmembrane region" description="Helical" evidence="1">
    <location>
        <begin position="100"/>
        <end position="119"/>
    </location>
</feature>
<comment type="caution">
    <text evidence="2">The sequence shown here is derived from an EMBL/GenBank/DDBJ whole genome shotgun (WGS) entry which is preliminary data.</text>
</comment>
<sequence>MIEVKIKYVSLILSDPLLAIVSGGLIADEHLLLYFFLGISGLIGFALIRKEDGFFLNFIGGLFSVLIVVFYFFLGRREVAIMSICFLLLAKGKGISKVKWLLLGVSSLVIVVFIMSLRIGDEGKKIYDLNSEELSPVSYSSYIIQQNELYNPLRGITEATILRPFLFNKSSIAVQYFKNEVGDPAATPVIGIAGITYMYGFIVPFINVFILGVLFRTVSVSFNKSKSPWLKIFLIYLTFKAFNLFRNGEFSILSLDILMFTILMIPALMFKFEKRSAT</sequence>
<protein>
    <recommendedName>
        <fullName evidence="4">Oligosaccharide repeat unit polymerase</fullName>
    </recommendedName>
</protein>
<reference evidence="3" key="1">
    <citation type="journal article" date="2019" name="Int. J. Syst. Evol. Microbiol.">
        <title>The Global Catalogue of Microorganisms (GCM) 10K type strain sequencing project: providing services to taxonomists for standard genome sequencing and annotation.</title>
        <authorList>
            <consortium name="The Broad Institute Genomics Platform"/>
            <consortium name="The Broad Institute Genome Sequencing Center for Infectious Disease"/>
            <person name="Wu L."/>
            <person name="Ma J."/>
        </authorList>
    </citation>
    <scope>NUCLEOTIDE SEQUENCE [LARGE SCALE GENOMIC DNA]</scope>
    <source>
        <strain evidence="3">JCM 16601</strain>
    </source>
</reference>